<dbReference type="EMBL" id="GBXM01056816">
    <property type="protein sequence ID" value="JAH51761.1"/>
    <property type="molecule type" value="Transcribed_RNA"/>
</dbReference>
<reference evidence="1" key="2">
    <citation type="journal article" date="2015" name="Fish Shellfish Immunol.">
        <title>Early steps in the European eel (Anguilla anguilla)-Vibrio vulnificus interaction in the gills: Role of the RtxA13 toxin.</title>
        <authorList>
            <person name="Callol A."/>
            <person name="Pajuelo D."/>
            <person name="Ebbesson L."/>
            <person name="Teles M."/>
            <person name="MacKenzie S."/>
            <person name="Amaro C."/>
        </authorList>
    </citation>
    <scope>NUCLEOTIDE SEQUENCE</scope>
</reference>
<sequence length="33" mass="3905">MSRNVCLYPVALCKGHHVSWRQRPALPWEHGKF</sequence>
<evidence type="ECO:0000313" key="1">
    <source>
        <dbReference type="EMBL" id="JAH51761.1"/>
    </source>
</evidence>
<organism evidence="1">
    <name type="scientific">Anguilla anguilla</name>
    <name type="common">European freshwater eel</name>
    <name type="synonym">Muraena anguilla</name>
    <dbReference type="NCBI Taxonomy" id="7936"/>
    <lineage>
        <taxon>Eukaryota</taxon>
        <taxon>Metazoa</taxon>
        <taxon>Chordata</taxon>
        <taxon>Craniata</taxon>
        <taxon>Vertebrata</taxon>
        <taxon>Euteleostomi</taxon>
        <taxon>Actinopterygii</taxon>
        <taxon>Neopterygii</taxon>
        <taxon>Teleostei</taxon>
        <taxon>Anguilliformes</taxon>
        <taxon>Anguillidae</taxon>
        <taxon>Anguilla</taxon>
    </lineage>
</organism>
<accession>A0A0E9TDW3</accession>
<dbReference type="AlphaFoldDB" id="A0A0E9TDW3"/>
<reference evidence="1" key="1">
    <citation type="submission" date="2014-11" db="EMBL/GenBank/DDBJ databases">
        <authorList>
            <person name="Amaro Gonzalez C."/>
        </authorList>
    </citation>
    <scope>NUCLEOTIDE SEQUENCE</scope>
</reference>
<name>A0A0E9TDW3_ANGAN</name>
<protein>
    <submittedName>
        <fullName evidence="1">Uncharacterized protein</fullName>
    </submittedName>
</protein>
<proteinExistence type="predicted"/>